<dbReference type="InterPro" id="IPR013783">
    <property type="entry name" value="Ig-like_fold"/>
</dbReference>
<dbReference type="PANTHER" id="PTHR37833:SF1">
    <property type="entry name" value="SIGNAL PEPTIDE PROTEIN"/>
    <property type="match status" value="1"/>
</dbReference>
<keyword evidence="2" id="KW-1185">Reference proteome</keyword>
<evidence type="ECO:0000313" key="1">
    <source>
        <dbReference type="EMBL" id="GGB64766.1"/>
    </source>
</evidence>
<evidence type="ECO:0000313" key="2">
    <source>
        <dbReference type="Proteomes" id="UP000615760"/>
    </source>
</evidence>
<dbReference type="Proteomes" id="UP000615760">
    <property type="component" value="Unassembled WGS sequence"/>
</dbReference>
<sequence length="191" mass="21856">MKRPVKHKIIINFKKVLLLISTLMLVSLLQGCKSDRENAFLELTTMEIEDSIRHYYPILQGLEQNIVVKITNTGENPLKLYKVLPSCGCTTAEFTERAIAPGNSGFIELKYNSIKNIGKVGIYTTIIANTKKRSHTMYFDIHVVPDALYTKDYEELYHIQEEEKGGLQEMVEGETNQRGYVVDSTEVQKYM</sequence>
<accession>A0ABQ1JBM5</accession>
<dbReference type="Pfam" id="PF07610">
    <property type="entry name" value="DUF1573"/>
    <property type="match status" value="1"/>
</dbReference>
<dbReference type="PANTHER" id="PTHR37833">
    <property type="entry name" value="LIPOPROTEIN-RELATED"/>
    <property type="match status" value="1"/>
</dbReference>
<comment type="caution">
    <text evidence="1">The sequence shown here is derived from an EMBL/GenBank/DDBJ whole genome shotgun (WGS) entry which is preliminary data.</text>
</comment>
<dbReference type="InterPro" id="IPR011467">
    <property type="entry name" value="DUF1573"/>
</dbReference>
<protein>
    <recommendedName>
        <fullName evidence="3">DUF1573 domain-containing protein</fullName>
    </recommendedName>
</protein>
<organism evidence="1 2">
    <name type="scientific">Flavobacterium suaedae</name>
    <dbReference type="NCBI Taxonomy" id="1767027"/>
    <lineage>
        <taxon>Bacteria</taxon>
        <taxon>Pseudomonadati</taxon>
        <taxon>Bacteroidota</taxon>
        <taxon>Flavobacteriia</taxon>
        <taxon>Flavobacteriales</taxon>
        <taxon>Flavobacteriaceae</taxon>
        <taxon>Flavobacterium</taxon>
    </lineage>
</organism>
<proteinExistence type="predicted"/>
<dbReference type="PROSITE" id="PS51257">
    <property type="entry name" value="PROKAR_LIPOPROTEIN"/>
    <property type="match status" value="1"/>
</dbReference>
<dbReference type="EMBL" id="BMJE01000001">
    <property type="protein sequence ID" value="GGB64766.1"/>
    <property type="molecule type" value="Genomic_DNA"/>
</dbReference>
<dbReference type="RefSeq" id="WP_188619248.1">
    <property type="nucleotide sequence ID" value="NZ_BMJE01000001.1"/>
</dbReference>
<reference evidence="2" key="1">
    <citation type="journal article" date="2019" name="Int. J. Syst. Evol. Microbiol.">
        <title>The Global Catalogue of Microorganisms (GCM) 10K type strain sequencing project: providing services to taxonomists for standard genome sequencing and annotation.</title>
        <authorList>
            <consortium name="The Broad Institute Genomics Platform"/>
            <consortium name="The Broad Institute Genome Sequencing Center for Infectious Disease"/>
            <person name="Wu L."/>
            <person name="Ma J."/>
        </authorList>
    </citation>
    <scope>NUCLEOTIDE SEQUENCE [LARGE SCALE GENOMIC DNA]</scope>
    <source>
        <strain evidence="2">CGMCC 1.15461</strain>
    </source>
</reference>
<dbReference type="Gene3D" id="2.60.40.10">
    <property type="entry name" value="Immunoglobulins"/>
    <property type="match status" value="1"/>
</dbReference>
<evidence type="ECO:0008006" key="3">
    <source>
        <dbReference type="Google" id="ProtNLM"/>
    </source>
</evidence>
<gene>
    <name evidence="1" type="ORF">GCM10007424_00840</name>
</gene>
<name>A0ABQ1JBM5_9FLAO</name>